<keyword evidence="2 5" id="KW-0238">DNA-binding</keyword>
<feature type="compositionally biased region" description="Basic and acidic residues" evidence="8">
    <location>
        <begin position="39"/>
        <end position="52"/>
    </location>
</feature>
<dbReference type="PROSITE" id="PS50071">
    <property type="entry name" value="HOMEOBOX_2"/>
    <property type="match status" value="1"/>
</dbReference>
<dbReference type="Gene3D" id="1.25.40.90">
    <property type="match status" value="1"/>
</dbReference>
<dbReference type="InterPro" id="IPR009057">
    <property type="entry name" value="Homeodomain-like_sf"/>
</dbReference>
<feature type="domain" description="SURP motif" evidence="11">
    <location>
        <begin position="310"/>
        <end position="353"/>
    </location>
</feature>
<dbReference type="GO" id="GO:0003723">
    <property type="term" value="F:RNA binding"/>
    <property type="evidence" value="ECO:0007669"/>
    <property type="project" value="UniProtKB-UniRule"/>
</dbReference>
<dbReference type="SMART" id="SM00389">
    <property type="entry name" value="HOX"/>
    <property type="match status" value="1"/>
</dbReference>
<dbReference type="CDD" id="cd00086">
    <property type="entry name" value="homeodomain"/>
    <property type="match status" value="1"/>
</dbReference>
<keyword evidence="4 5" id="KW-0539">Nucleus</keyword>
<feature type="compositionally biased region" description="Acidic residues" evidence="8">
    <location>
        <begin position="573"/>
        <end position="595"/>
    </location>
</feature>
<dbReference type="Pfam" id="PF00046">
    <property type="entry name" value="Homeodomain"/>
    <property type="match status" value="1"/>
</dbReference>
<dbReference type="Pfam" id="PF01805">
    <property type="entry name" value="Surp"/>
    <property type="match status" value="1"/>
</dbReference>
<dbReference type="OrthoDB" id="377209at2759"/>
<feature type="compositionally biased region" description="Basic and acidic residues" evidence="8">
    <location>
        <begin position="1"/>
        <end position="20"/>
    </location>
</feature>
<dbReference type="GO" id="GO:0000981">
    <property type="term" value="F:DNA-binding transcription factor activity, RNA polymerase II-specific"/>
    <property type="evidence" value="ECO:0007669"/>
    <property type="project" value="InterPro"/>
</dbReference>
<dbReference type="PROSITE" id="PS50102">
    <property type="entry name" value="RRM"/>
    <property type="match status" value="1"/>
</dbReference>
<evidence type="ECO:0000313" key="14">
    <source>
        <dbReference type="Proteomes" id="UP000253551"/>
    </source>
</evidence>
<keyword evidence="1 6" id="KW-0694">RNA-binding</keyword>
<keyword evidence="14" id="KW-1185">Reference proteome</keyword>
<dbReference type="InterPro" id="IPR008942">
    <property type="entry name" value="ENTH_VHS"/>
</dbReference>
<evidence type="ECO:0000259" key="12">
    <source>
        <dbReference type="PROSITE" id="PS51391"/>
    </source>
</evidence>
<dbReference type="CDD" id="cd12223">
    <property type="entry name" value="RRM_SR140"/>
    <property type="match status" value="1"/>
</dbReference>
<dbReference type="GO" id="GO:0003677">
    <property type="term" value="F:DNA binding"/>
    <property type="evidence" value="ECO:0007669"/>
    <property type="project" value="UniProtKB-UniRule"/>
</dbReference>
<evidence type="ECO:0000256" key="1">
    <source>
        <dbReference type="ARBA" id="ARBA00022884"/>
    </source>
</evidence>
<evidence type="ECO:0000256" key="8">
    <source>
        <dbReference type="SAM" id="MobiDB-lite"/>
    </source>
</evidence>
<accession>A0A367KR06</accession>
<name>A0A367KR06_RHIST</name>
<feature type="region of interest" description="Disordered" evidence="8">
    <location>
        <begin position="1"/>
        <end position="26"/>
    </location>
</feature>
<dbReference type="PROSITE" id="PS50128">
    <property type="entry name" value="SURP"/>
    <property type="match status" value="1"/>
</dbReference>
<dbReference type="SUPFAM" id="SSF48464">
    <property type="entry name" value="ENTH/VHS domain"/>
    <property type="match status" value="1"/>
</dbReference>
<dbReference type="PANTHER" id="PTHR23140">
    <property type="entry name" value="RNA PROCESSING PROTEIN LD23810P"/>
    <property type="match status" value="1"/>
</dbReference>
<dbReference type="Gene3D" id="1.10.10.790">
    <property type="entry name" value="Surp module"/>
    <property type="match status" value="1"/>
</dbReference>
<dbReference type="InterPro" id="IPR000061">
    <property type="entry name" value="Surp"/>
</dbReference>
<dbReference type="InterPro" id="IPR057939">
    <property type="entry name" value="TRF2_HOY1_PH"/>
</dbReference>
<evidence type="ECO:0000313" key="13">
    <source>
        <dbReference type="EMBL" id="RCI04577.1"/>
    </source>
</evidence>
<dbReference type="PROSITE" id="PS51391">
    <property type="entry name" value="CID"/>
    <property type="match status" value="1"/>
</dbReference>
<evidence type="ECO:0000256" key="3">
    <source>
        <dbReference type="ARBA" id="ARBA00023155"/>
    </source>
</evidence>
<dbReference type="InterPro" id="IPR000504">
    <property type="entry name" value="RRM_dom"/>
</dbReference>
<proteinExistence type="predicted"/>
<dbReference type="InterPro" id="IPR051485">
    <property type="entry name" value="SR-CTD_assoc_factor"/>
</dbReference>
<evidence type="ECO:0000256" key="4">
    <source>
        <dbReference type="ARBA" id="ARBA00023242"/>
    </source>
</evidence>
<dbReference type="SUPFAM" id="SSF46689">
    <property type="entry name" value="Homeodomain-like"/>
    <property type="match status" value="1"/>
</dbReference>
<dbReference type="InterPro" id="IPR017970">
    <property type="entry name" value="Homeobox_CS"/>
</dbReference>
<sequence length="943" mass="108619">MSEKRRREERSESPEEDSRLRLKAASKLQTYTVGRQKKSAFERRREEADLKKQQESVEAAKVYADFVASFQEHKPYQMGTSSFVKAGVLNPSTKIETKTTFKAMPFVKAGESLKPFDQDEEEDEDQLAQIKKTKAQKRNLDTFLEEIKKEQQVRDSCRSENMAPTGDGDPFSTNLYVGNIHPTVTEMGLCQEFGQYGPIASVKIMWPRTLEEKEKGRNNGFVCFMKRPDAAEAIKGLNGVDLEGFKLRVGWGKAVSLPSEPVFVLEKTPAVVKTGLPFNAQLDPGAPGVNSRPRVMVTVVKPTDIQLLCIIHRMVERVIEHGPMFEEIIMTKEQNNPAFKFLFDNTSADHVYYRWRLYSMLQGDTKSRWNDEAFQMYEGGAWWIPPKLPFSDQYSEDPAFDTDDEQAENENVSRGTLGSIAKQRWAILLREVTFQRGTIARAMAFAIDHSEAATEIVDLVCKSILVPNSPLSVKLARLYLVSDILHNSSVHVSNAWKYRKEFEAQLPLLFDHFNSIYRSIHARLKAEQMRKYISSVINVWENWMIFPKYFTDQLTSIFLKRDHSIQIPAETNTDVDGEPMDDEVDGEPMEEEEEMSNNYKDNNTSPRKRTRATPEQLSVLEKTFTINQSPNSRIREQLSRELGMSERSIQIWFQNRRAKVKNIAKRSSLLHNETLRMQYDAANAAAAACQAALFQQNPMAVEDPVKSNPDLYYYYYYYYFNQQKQKHLTPFKSISIPPPPPPPPPPSTELERKGRFRAHTVGPYTPYQKPISFQRGSSVDIQSENILNNNFLINDDPFLSFQQQMNSPWTEFTPFSLQIGSWKRMKFDPKDLSCSFDKQRSTFIWCIQDGASKFKMEFHQDAVQGITLTDHSSWSRLEFDVIPQHISFHMDHGQETWVQCRDFTEDKQASITPLHFLDGPTLLLKSELQQLMQESTRVVSVYK</sequence>
<dbReference type="InterPro" id="IPR035979">
    <property type="entry name" value="RBD_domain_sf"/>
</dbReference>
<evidence type="ECO:0000259" key="9">
    <source>
        <dbReference type="PROSITE" id="PS50071"/>
    </source>
</evidence>
<dbReference type="SMART" id="SM00360">
    <property type="entry name" value="RRM"/>
    <property type="match status" value="1"/>
</dbReference>
<feature type="domain" description="CID" evidence="12">
    <location>
        <begin position="417"/>
        <end position="562"/>
    </location>
</feature>
<evidence type="ECO:0000259" key="10">
    <source>
        <dbReference type="PROSITE" id="PS50102"/>
    </source>
</evidence>
<dbReference type="STRING" id="4846.A0A367KR06"/>
<feature type="compositionally biased region" description="Pro residues" evidence="8">
    <location>
        <begin position="736"/>
        <end position="747"/>
    </location>
</feature>
<evidence type="ECO:0000256" key="5">
    <source>
        <dbReference type="PROSITE-ProRule" id="PRU00108"/>
    </source>
</evidence>
<dbReference type="Pfam" id="PF04818">
    <property type="entry name" value="CID"/>
    <property type="match status" value="1"/>
</dbReference>
<evidence type="ECO:0000256" key="7">
    <source>
        <dbReference type="RuleBase" id="RU000682"/>
    </source>
</evidence>
<feature type="domain" description="Homeobox" evidence="9">
    <location>
        <begin position="603"/>
        <end position="663"/>
    </location>
</feature>
<dbReference type="Gene3D" id="1.10.10.60">
    <property type="entry name" value="Homeodomain-like"/>
    <property type="match status" value="1"/>
</dbReference>
<reference evidence="13 14" key="1">
    <citation type="journal article" date="2018" name="G3 (Bethesda)">
        <title>Phylogenetic and Phylogenomic Definition of Rhizopus Species.</title>
        <authorList>
            <person name="Gryganskyi A.P."/>
            <person name="Golan J."/>
            <person name="Dolatabadi S."/>
            <person name="Mondo S."/>
            <person name="Robb S."/>
            <person name="Idnurm A."/>
            <person name="Muszewska A."/>
            <person name="Steczkiewicz K."/>
            <person name="Masonjones S."/>
            <person name="Liao H.L."/>
            <person name="Gajdeczka M.T."/>
            <person name="Anike F."/>
            <person name="Vuek A."/>
            <person name="Anishchenko I.M."/>
            <person name="Voigt K."/>
            <person name="de Hoog G.S."/>
            <person name="Smith M.E."/>
            <person name="Heitman J."/>
            <person name="Vilgalys R."/>
            <person name="Stajich J.E."/>
        </authorList>
    </citation>
    <scope>NUCLEOTIDE SEQUENCE [LARGE SCALE GENOMIC DNA]</scope>
    <source>
        <strain evidence="13 14">LSU 92-RS-03</strain>
    </source>
</reference>
<dbReference type="EMBL" id="PJQM01000641">
    <property type="protein sequence ID" value="RCI04577.1"/>
    <property type="molecule type" value="Genomic_DNA"/>
</dbReference>
<comment type="caution">
    <text evidence="13">The sequence shown here is derived from an EMBL/GenBank/DDBJ whole genome shotgun (WGS) entry which is preliminary data.</text>
</comment>
<dbReference type="InterPro" id="IPR035009">
    <property type="entry name" value="SR140_RRM"/>
</dbReference>
<gene>
    <name evidence="13" type="primary">U2SURP_1</name>
    <name evidence="13" type="ORF">CU098_007317</name>
</gene>
<dbReference type="PROSITE" id="PS00027">
    <property type="entry name" value="HOMEOBOX_1"/>
    <property type="match status" value="1"/>
</dbReference>
<evidence type="ECO:0000256" key="2">
    <source>
        <dbReference type="ARBA" id="ARBA00023125"/>
    </source>
</evidence>
<dbReference type="AlphaFoldDB" id="A0A367KR06"/>
<dbReference type="Pfam" id="PF00076">
    <property type="entry name" value="RRM_1"/>
    <property type="match status" value="1"/>
</dbReference>
<comment type="subcellular location">
    <subcellularLocation>
        <location evidence="5 7">Nucleus</location>
    </subcellularLocation>
</comment>
<organism evidence="13 14">
    <name type="scientific">Rhizopus stolonifer</name>
    <name type="common">Rhizopus nigricans</name>
    <dbReference type="NCBI Taxonomy" id="4846"/>
    <lineage>
        <taxon>Eukaryota</taxon>
        <taxon>Fungi</taxon>
        <taxon>Fungi incertae sedis</taxon>
        <taxon>Mucoromycota</taxon>
        <taxon>Mucoromycotina</taxon>
        <taxon>Mucoromycetes</taxon>
        <taxon>Mucorales</taxon>
        <taxon>Mucorineae</taxon>
        <taxon>Rhizopodaceae</taxon>
        <taxon>Rhizopus</taxon>
    </lineage>
</organism>
<protein>
    <submittedName>
        <fullName evidence="13">U2 snRNP-associated SURP domain-containing protein</fullName>
    </submittedName>
</protein>
<dbReference type="GO" id="GO:0005634">
    <property type="term" value="C:nucleus"/>
    <property type="evidence" value="ECO:0007669"/>
    <property type="project" value="UniProtKB-SubCell"/>
</dbReference>
<dbReference type="InterPro" id="IPR035967">
    <property type="entry name" value="SWAP/Surp_sf"/>
</dbReference>
<feature type="region of interest" description="Disordered" evidence="8">
    <location>
        <begin position="571"/>
        <end position="613"/>
    </location>
</feature>
<dbReference type="SUPFAM" id="SSF109905">
    <property type="entry name" value="Surp module (SWAP domain)"/>
    <property type="match status" value="1"/>
</dbReference>
<dbReference type="Gene3D" id="3.30.70.330">
    <property type="match status" value="1"/>
</dbReference>
<dbReference type="Proteomes" id="UP000253551">
    <property type="component" value="Unassembled WGS sequence"/>
</dbReference>
<dbReference type="GO" id="GO:0006396">
    <property type="term" value="P:RNA processing"/>
    <property type="evidence" value="ECO:0007669"/>
    <property type="project" value="InterPro"/>
</dbReference>
<feature type="region of interest" description="Disordered" evidence="8">
    <location>
        <begin position="731"/>
        <end position="751"/>
    </location>
</feature>
<dbReference type="InterPro" id="IPR001356">
    <property type="entry name" value="HD"/>
</dbReference>
<dbReference type="SMART" id="SM00582">
    <property type="entry name" value="RPR"/>
    <property type="match status" value="1"/>
</dbReference>
<dbReference type="InterPro" id="IPR006569">
    <property type="entry name" value="CID_dom"/>
</dbReference>
<dbReference type="Pfam" id="PF24818">
    <property type="entry name" value="PH_TRF2_HOY1"/>
    <property type="match status" value="1"/>
</dbReference>
<dbReference type="SUPFAM" id="SSF54928">
    <property type="entry name" value="RNA-binding domain, RBD"/>
    <property type="match status" value="1"/>
</dbReference>
<evidence type="ECO:0000256" key="6">
    <source>
        <dbReference type="PROSITE-ProRule" id="PRU00176"/>
    </source>
</evidence>
<dbReference type="InterPro" id="IPR012677">
    <property type="entry name" value="Nucleotide-bd_a/b_plait_sf"/>
</dbReference>
<evidence type="ECO:0000259" key="11">
    <source>
        <dbReference type="PROSITE" id="PS50128"/>
    </source>
</evidence>
<feature type="region of interest" description="Disordered" evidence="8">
    <location>
        <begin position="33"/>
        <end position="52"/>
    </location>
</feature>
<feature type="DNA-binding region" description="Homeobox" evidence="5">
    <location>
        <begin position="605"/>
        <end position="664"/>
    </location>
</feature>
<dbReference type="PANTHER" id="PTHR23140:SF0">
    <property type="entry name" value="U2 SNRNP-ASSOCIATED SURP MOTIF-CONTAINING PROTEIN"/>
    <property type="match status" value="1"/>
</dbReference>
<feature type="compositionally biased region" description="Polar residues" evidence="8">
    <location>
        <begin position="596"/>
        <end position="605"/>
    </location>
</feature>
<feature type="domain" description="RRM" evidence="10">
    <location>
        <begin position="173"/>
        <end position="254"/>
    </location>
</feature>
<keyword evidence="3 5" id="KW-0371">Homeobox</keyword>
<dbReference type="SMART" id="SM00648">
    <property type="entry name" value="SWAP"/>
    <property type="match status" value="1"/>
</dbReference>